<evidence type="ECO:0000256" key="2">
    <source>
        <dbReference type="ARBA" id="ARBA00023015"/>
    </source>
</evidence>
<dbReference type="PANTHER" id="PTHR30419:SF31">
    <property type="entry name" value="BLR3139 PROTEIN"/>
    <property type="match status" value="1"/>
</dbReference>
<reference evidence="6 7" key="1">
    <citation type="journal article" date="2019" name="Int. J. Syst. Evol. Microbiol.">
        <title>The Global Catalogue of Microorganisms (GCM) 10K type strain sequencing project: providing services to taxonomists for standard genome sequencing and annotation.</title>
        <authorList>
            <consortium name="The Broad Institute Genomics Platform"/>
            <consortium name="The Broad Institute Genome Sequencing Center for Infectious Disease"/>
            <person name="Wu L."/>
            <person name="Ma J."/>
        </authorList>
    </citation>
    <scope>NUCLEOTIDE SEQUENCE [LARGE SCALE GENOMIC DNA]</scope>
    <source>
        <strain evidence="6 7">JCM 16009</strain>
    </source>
</reference>
<dbReference type="EMBL" id="BAAAQK010000018">
    <property type="protein sequence ID" value="GAA1859710.1"/>
    <property type="molecule type" value="Genomic_DNA"/>
</dbReference>
<comment type="caution">
    <text evidence="6">The sequence shown here is derived from an EMBL/GenBank/DDBJ whole genome shotgun (WGS) entry which is preliminary data.</text>
</comment>
<dbReference type="Gene3D" id="3.40.190.290">
    <property type="match status" value="1"/>
</dbReference>
<feature type="domain" description="HTH lysR-type" evidence="5">
    <location>
        <begin position="5"/>
        <end position="62"/>
    </location>
</feature>
<organism evidence="6 7">
    <name type="scientific">Pseudonocardia ailaonensis</name>
    <dbReference type="NCBI Taxonomy" id="367279"/>
    <lineage>
        <taxon>Bacteria</taxon>
        <taxon>Bacillati</taxon>
        <taxon>Actinomycetota</taxon>
        <taxon>Actinomycetes</taxon>
        <taxon>Pseudonocardiales</taxon>
        <taxon>Pseudonocardiaceae</taxon>
        <taxon>Pseudonocardia</taxon>
    </lineage>
</organism>
<comment type="similarity">
    <text evidence="1">Belongs to the LysR transcriptional regulatory family.</text>
</comment>
<dbReference type="SUPFAM" id="SSF46785">
    <property type="entry name" value="Winged helix' DNA-binding domain"/>
    <property type="match status" value="1"/>
</dbReference>
<proteinExistence type="inferred from homology"/>
<dbReference type="InterPro" id="IPR036390">
    <property type="entry name" value="WH_DNA-bd_sf"/>
</dbReference>
<evidence type="ECO:0000256" key="4">
    <source>
        <dbReference type="ARBA" id="ARBA00023163"/>
    </source>
</evidence>
<evidence type="ECO:0000313" key="7">
    <source>
        <dbReference type="Proteomes" id="UP001500449"/>
    </source>
</evidence>
<dbReference type="InterPro" id="IPR000847">
    <property type="entry name" value="LysR_HTH_N"/>
</dbReference>
<evidence type="ECO:0000256" key="3">
    <source>
        <dbReference type="ARBA" id="ARBA00023125"/>
    </source>
</evidence>
<dbReference type="RefSeq" id="WP_344420381.1">
    <property type="nucleotide sequence ID" value="NZ_BAAAQK010000018.1"/>
</dbReference>
<dbReference type="InterPro" id="IPR050950">
    <property type="entry name" value="HTH-type_LysR_regulators"/>
</dbReference>
<evidence type="ECO:0000256" key="1">
    <source>
        <dbReference type="ARBA" id="ARBA00009437"/>
    </source>
</evidence>
<evidence type="ECO:0000313" key="6">
    <source>
        <dbReference type="EMBL" id="GAA1859710.1"/>
    </source>
</evidence>
<dbReference type="SUPFAM" id="SSF53850">
    <property type="entry name" value="Periplasmic binding protein-like II"/>
    <property type="match status" value="1"/>
</dbReference>
<dbReference type="InterPro" id="IPR036388">
    <property type="entry name" value="WH-like_DNA-bd_sf"/>
</dbReference>
<keyword evidence="2" id="KW-0805">Transcription regulation</keyword>
<protein>
    <submittedName>
        <fullName evidence="6">LysR family transcriptional regulator</fullName>
    </submittedName>
</protein>
<sequence length="312" mass="33416">MSGDVGIRQLEYLAALARERHFGRAAAACHASQSALSTGLQNLERQLGVTIVRRDRSFAGFTPEGSRVVGWAHRILAERDALRLDLDRLRNGLSATIRIGAIPTAVPITPLLTAALVDRHPLAAVRIEVLPAAEISRRLAAFDLDAGLTYLSEDAQPTPSVLPLYREGHALLTPEGNPLAERDTIELAELDGLAVCALPTTMQNRQFLDAALAQAGARVRAVVETGTVDTLYAHITDRRWSAVVAHTWLLAHDVPVGMRAIPLAERIPTPPVGLIAGGPGAPSLASAALLTAAKEAGIADRLQREDWPRARE</sequence>
<dbReference type="Gene3D" id="1.10.10.10">
    <property type="entry name" value="Winged helix-like DNA-binding domain superfamily/Winged helix DNA-binding domain"/>
    <property type="match status" value="1"/>
</dbReference>
<name>A0ABN2NCC1_9PSEU</name>
<keyword evidence="7" id="KW-1185">Reference proteome</keyword>
<accession>A0ABN2NCC1</accession>
<dbReference type="Proteomes" id="UP001500449">
    <property type="component" value="Unassembled WGS sequence"/>
</dbReference>
<dbReference type="InterPro" id="IPR005119">
    <property type="entry name" value="LysR_subst-bd"/>
</dbReference>
<dbReference type="Pfam" id="PF03466">
    <property type="entry name" value="LysR_substrate"/>
    <property type="match status" value="1"/>
</dbReference>
<keyword evidence="4" id="KW-0804">Transcription</keyword>
<dbReference type="CDD" id="cd05466">
    <property type="entry name" value="PBP2_LTTR_substrate"/>
    <property type="match status" value="1"/>
</dbReference>
<evidence type="ECO:0000259" key="5">
    <source>
        <dbReference type="PROSITE" id="PS50931"/>
    </source>
</evidence>
<keyword evidence="3" id="KW-0238">DNA-binding</keyword>
<dbReference type="PROSITE" id="PS50931">
    <property type="entry name" value="HTH_LYSR"/>
    <property type="match status" value="1"/>
</dbReference>
<dbReference type="Pfam" id="PF00126">
    <property type="entry name" value="HTH_1"/>
    <property type="match status" value="1"/>
</dbReference>
<dbReference type="PANTHER" id="PTHR30419">
    <property type="entry name" value="HTH-TYPE TRANSCRIPTIONAL REGULATOR YBHD"/>
    <property type="match status" value="1"/>
</dbReference>
<gene>
    <name evidence="6" type="ORF">GCM10009836_44860</name>
</gene>